<proteinExistence type="inferred from homology"/>
<reference evidence="10" key="2">
    <citation type="submission" date="2025-09" db="UniProtKB">
        <authorList>
            <consortium name="Ensembl"/>
        </authorList>
    </citation>
    <scope>IDENTIFICATION</scope>
</reference>
<feature type="signal peptide" evidence="7">
    <location>
        <begin position="1"/>
        <end position="42"/>
    </location>
</feature>
<evidence type="ECO:0000256" key="6">
    <source>
        <dbReference type="ARBA" id="ARBA00023329"/>
    </source>
</evidence>
<dbReference type="GO" id="GO:0005576">
    <property type="term" value="C:extracellular region"/>
    <property type="evidence" value="ECO:0007669"/>
    <property type="project" value="UniProtKB-SubCell"/>
</dbReference>
<evidence type="ECO:0000259" key="9">
    <source>
        <dbReference type="Pfam" id="PF20626"/>
    </source>
</evidence>
<dbReference type="AlphaFoldDB" id="A0A669PPG6"/>
<evidence type="ECO:0000313" key="11">
    <source>
        <dbReference type="Proteomes" id="UP000472261"/>
    </source>
</evidence>
<keyword evidence="5" id="KW-0325">Glycoprotein</keyword>
<evidence type="ECO:0000256" key="3">
    <source>
        <dbReference type="ARBA" id="ARBA00007196"/>
    </source>
</evidence>
<comment type="similarity">
    <text evidence="3">Belongs to the zona pellucida-binding protein Sp38 family.</text>
</comment>
<dbReference type="Proteomes" id="UP000472261">
    <property type="component" value="Unplaced"/>
</dbReference>
<dbReference type="OMA" id="GMNALIH"/>
<evidence type="ECO:0000256" key="5">
    <source>
        <dbReference type="ARBA" id="ARBA00023180"/>
    </source>
</evidence>
<name>A0A669PPG6_PHACC</name>
<feature type="domain" description="Zona-pellucida-binding protein 1/2 C-terminal" evidence="9">
    <location>
        <begin position="344"/>
        <end position="373"/>
    </location>
</feature>
<comment type="subcellular location">
    <subcellularLocation>
        <location evidence="1">Cytoplasmic vesicle</location>
        <location evidence="1">Secretory vesicle</location>
        <location evidence="1">Acrosome</location>
    </subcellularLocation>
    <subcellularLocation>
        <location evidence="2">Secreted</location>
    </subcellularLocation>
</comment>
<dbReference type="GO" id="GO:0001675">
    <property type="term" value="P:acrosome assembly"/>
    <property type="evidence" value="ECO:0007669"/>
    <property type="project" value="TreeGrafter"/>
</dbReference>
<dbReference type="GO" id="GO:0001669">
    <property type="term" value="C:acrosomal vesicle"/>
    <property type="evidence" value="ECO:0007669"/>
    <property type="project" value="UniProtKB-SubCell"/>
</dbReference>
<dbReference type="Ensembl" id="ENSPCLT00000005034.1">
    <property type="protein sequence ID" value="ENSPCLP00000003591.1"/>
    <property type="gene ID" value="ENSPCLG00000003147.1"/>
</dbReference>
<evidence type="ECO:0000256" key="1">
    <source>
        <dbReference type="ARBA" id="ARBA00004218"/>
    </source>
</evidence>
<feature type="domain" description="Zona-pellucida-binding protein 1/2 C-terminal" evidence="9">
    <location>
        <begin position="296"/>
        <end position="318"/>
    </location>
</feature>
<evidence type="ECO:0000259" key="8">
    <source>
        <dbReference type="Pfam" id="PF07354"/>
    </source>
</evidence>
<dbReference type="GO" id="GO:0002199">
    <property type="term" value="C:zona pellucida receptor complex"/>
    <property type="evidence" value="ECO:0007669"/>
    <property type="project" value="TreeGrafter"/>
</dbReference>
<dbReference type="InterPro" id="IPR048806">
    <property type="entry name" value="ZPBP1/2_N"/>
</dbReference>
<dbReference type="PANTHER" id="PTHR15443">
    <property type="entry name" value="ZONA PELLUCIDA BINDING PROTEIN SP38"/>
    <property type="match status" value="1"/>
</dbReference>
<sequence length="373" mass="41296">MAAPRSAGGGARVRPGATAAAMCGPGRLMLGLLIVLLQAVSAVQYSRSAESRSNSLKIVGSILFPVKVYVKLDHSSPHILCVTNHLRNSELIDPVFRWNGPGGYLSSENSSVQISPTGTLIFGHFRSDLSGVYTCSLVYKLIAAQPDKRLTIKYLIYAYSDPQYYYELTVQYHAAPCNSFHNTSFGKALLQILSKLVADLSCEISLIKSECHHVKMQRGGLQNEMFFTFSVTCLDTENDKLCPQSPCDAPHRLYKAKDLIERFFKKEVELRKKSSEPLPEIYYIEGTLQMVWVDRCYPGYGVNAVRHPDCPECCVNSSGKKNAREASKSLLRVNRILPASTDEVICSPRSYNPSNGIHCLQCDTSLIYGATTC</sequence>
<evidence type="ECO:0000313" key="10">
    <source>
        <dbReference type="Ensembl" id="ENSPCLP00000003591.1"/>
    </source>
</evidence>
<gene>
    <name evidence="10" type="primary">ZPBP</name>
</gene>
<feature type="chain" id="PRO_5025419689" evidence="7">
    <location>
        <begin position="43"/>
        <end position="373"/>
    </location>
</feature>
<keyword evidence="7" id="KW-0732">Signal</keyword>
<dbReference type="Pfam" id="PF20626">
    <property type="entry name" value="EGF_Sp38_C"/>
    <property type="match status" value="2"/>
</dbReference>
<reference evidence="10" key="1">
    <citation type="submission" date="2025-08" db="UniProtKB">
        <authorList>
            <consortium name="Ensembl"/>
        </authorList>
    </citation>
    <scope>IDENTIFICATION</scope>
</reference>
<keyword evidence="6" id="KW-0968">Cytoplasmic vesicle</keyword>
<evidence type="ECO:0000256" key="4">
    <source>
        <dbReference type="ARBA" id="ARBA00022525"/>
    </source>
</evidence>
<dbReference type="InterPro" id="IPR048805">
    <property type="entry name" value="ZPBP1/2_C"/>
</dbReference>
<dbReference type="Pfam" id="PF07354">
    <property type="entry name" value="Sp38"/>
    <property type="match status" value="1"/>
</dbReference>
<accession>A0A669PPG6</accession>
<keyword evidence="11" id="KW-1185">Reference proteome</keyword>
<evidence type="ECO:0000256" key="7">
    <source>
        <dbReference type="SAM" id="SignalP"/>
    </source>
</evidence>
<dbReference type="InterPro" id="IPR010857">
    <property type="entry name" value="Sp38-bd"/>
</dbReference>
<protein>
    <submittedName>
        <fullName evidence="10">Zona pellucida binding protein</fullName>
    </submittedName>
</protein>
<evidence type="ECO:0000256" key="2">
    <source>
        <dbReference type="ARBA" id="ARBA00004613"/>
    </source>
</evidence>
<feature type="domain" description="Zona-pellucida-binding protein 1/2 N-terminal" evidence="8">
    <location>
        <begin position="65"/>
        <end position="160"/>
    </location>
</feature>
<keyword evidence="4" id="KW-0964">Secreted</keyword>
<organism evidence="10 11">
    <name type="scientific">Phasianus colchicus</name>
    <name type="common">Common pheasant</name>
    <dbReference type="NCBI Taxonomy" id="9054"/>
    <lineage>
        <taxon>Eukaryota</taxon>
        <taxon>Metazoa</taxon>
        <taxon>Chordata</taxon>
        <taxon>Craniata</taxon>
        <taxon>Vertebrata</taxon>
        <taxon>Euteleostomi</taxon>
        <taxon>Archelosauria</taxon>
        <taxon>Archosauria</taxon>
        <taxon>Dinosauria</taxon>
        <taxon>Saurischia</taxon>
        <taxon>Theropoda</taxon>
        <taxon>Coelurosauria</taxon>
        <taxon>Aves</taxon>
        <taxon>Neognathae</taxon>
        <taxon>Galloanserae</taxon>
        <taxon>Galliformes</taxon>
        <taxon>Phasianidae</taxon>
        <taxon>Phasianinae</taxon>
        <taxon>Phasianus</taxon>
    </lineage>
</organism>
<dbReference type="GO" id="GO:0007339">
    <property type="term" value="P:binding of sperm to zona pellucida"/>
    <property type="evidence" value="ECO:0007669"/>
    <property type="project" value="InterPro"/>
</dbReference>
<dbReference type="PANTHER" id="PTHR15443:SF5">
    <property type="entry name" value="ZONA PELLUCIDA-BINDING PROTEIN 1"/>
    <property type="match status" value="1"/>
</dbReference>